<accession>A0ABS0B111</accession>
<gene>
    <name evidence="3" type="ORF">NEPTK9_000873</name>
</gene>
<evidence type="ECO:0000313" key="4">
    <source>
        <dbReference type="Proteomes" id="UP001194714"/>
    </source>
</evidence>
<evidence type="ECO:0000256" key="2">
    <source>
        <dbReference type="SAM" id="MobiDB-lite"/>
    </source>
</evidence>
<dbReference type="EMBL" id="JAAEJV010000019">
    <property type="protein sequence ID" value="MBF5059361.1"/>
    <property type="molecule type" value="Genomic_DNA"/>
</dbReference>
<evidence type="ECO:0000313" key="3">
    <source>
        <dbReference type="EMBL" id="MBF5059361.1"/>
    </source>
</evidence>
<feature type="coiled-coil region" evidence="1">
    <location>
        <begin position="287"/>
        <end position="321"/>
    </location>
</feature>
<dbReference type="Proteomes" id="UP001194714">
    <property type="component" value="Unassembled WGS sequence"/>
</dbReference>
<dbReference type="RefSeq" id="WP_194847665.1">
    <property type="nucleotide sequence ID" value="NZ_JAAEJV010000019.1"/>
</dbReference>
<feature type="region of interest" description="Disordered" evidence="2">
    <location>
        <begin position="432"/>
        <end position="454"/>
    </location>
</feature>
<reference evidence="3 4" key="1">
    <citation type="submission" date="2020-01" db="EMBL/GenBank/DDBJ databases">
        <title>Draft genome sequence of Cand. Neptunochlamydia vexilliferae K9.</title>
        <authorList>
            <person name="Schulz F."/>
            <person name="Koestlbacher S."/>
            <person name="Wascher F."/>
            <person name="Pizzetti I."/>
            <person name="Horn M."/>
        </authorList>
    </citation>
    <scope>NUCLEOTIDE SEQUENCE [LARGE SCALE GENOMIC DNA]</scope>
    <source>
        <strain evidence="3 4">K9</strain>
    </source>
</reference>
<name>A0ABS0B111_9BACT</name>
<sequence>MSSFINYNSISIDESKSKPLIRDYSNKCLIERTDQKTTDLSALITADASQLSPTARVTVQSPIQTSAQGMMLIPAAATKRGPKEGRLYGGSARLILSQGAFSTGISREVDLEKKNGKTDTDRQQKINTELEKIKWWLNIGSGQPVRVTFDGFIETNGKRYCIHDLEDVKKLLTEQGLAPGSDAEAIEVQQGVLSSIGKLKTLAKPFAGNRKDSPFIQDYLGTPQLLFPHLSAKKSESASRLKKSLRSQTKLAAIGLSEEKNNREKVKKIKEKVIKPLRMRILERTTLRQKDNRDSNDEQRLKELEAEIAKLQEVERANEELIYFTLLELAKDDILDKDLEELRPFVEKVAGHYDKMVRPKKGEKTDGKEVAAIILHVANRDLTEIMDFTQGKYGIPRVEKWIIQVALDRPLSEIDPFVRSILAPTSPSSISRDDIDNNLIAPRNSYDSSSSSDY</sequence>
<proteinExistence type="predicted"/>
<organism evidence="3 4">
    <name type="scientific">Candidatus Neptunichlamydia vexilliferae</name>
    <dbReference type="NCBI Taxonomy" id="1651774"/>
    <lineage>
        <taxon>Bacteria</taxon>
        <taxon>Pseudomonadati</taxon>
        <taxon>Chlamydiota</taxon>
        <taxon>Chlamydiia</taxon>
        <taxon>Parachlamydiales</taxon>
        <taxon>Simkaniaceae</taxon>
        <taxon>Candidatus Neptunichlamydia</taxon>
    </lineage>
</organism>
<comment type="caution">
    <text evidence="3">The sequence shown here is derived from an EMBL/GenBank/DDBJ whole genome shotgun (WGS) entry which is preliminary data.</text>
</comment>
<feature type="compositionally biased region" description="Low complexity" evidence="2">
    <location>
        <begin position="445"/>
        <end position="454"/>
    </location>
</feature>
<protein>
    <submittedName>
        <fullName evidence="3">Uncharacterized protein</fullName>
    </submittedName>
</protein>
<keyword evidence="4" id="KW-1185">Reference proteome</keyword>
<keyword evidence="1" id="KW-0175">Coiled coil</keyword>
<evidence type="ECO:0000256" key="1">
    <source>
        <dbReference type="SAM" id="Coils"/>
    </source>
</evidence>